<sequence>MCLAMDESGRLLLGYRDLQSATAMILDSATTSPTAPGTPGALSLAPVPMIGSTASGTTPLHSSSLDSPLDLRGHSAGGPISPGVICRLSASGDSDDSDPDINVDSDDPEDSSPTLLRSRSSSSISDFHRHFMSTSGIQQRSDSPRPSHGISNSSGIQEEESAPSSPSDPANKKSSSPTSSQVKPPYSYIALITMAILQSPHKKLTLSGICEFIMTRFPYYREKFPAWQNSIRHNLSLNDCFIKIPREPGNPGKGNYWTLDPMAEDMFDNGSFLRRRKRYKRQPPDFLLREHHAAAMAASFLGPDPYHHHHHALLGPHHAALHHGPYPYLSPLPPAVPLLPPADLARLSLGPLGLNLLTSQQQPPFPCKPVPVSVSTTTTITKDLATTGDGKPGGSKNGFSIDSLIGKVQGNSGSPPSKPTPLSLPAARLGPLALAQLKARPGLQVLESQQPPGPAVTRSLDSAFSPLSSTAWAR</sequence>
<feature type="region of interest" description="Disordered" evidence="7">
    <location>
        <begin position="29"/>
        <end position="182"/>
    </location>
</feature>
<feature type="region of interest" description="Disordered" evidence="7">
    <location>
        <begin position="446"/>
        <end position="474"/>
    </location>
</feature>
<feature type="region of interest" description="Disordered" evidence="7">
    <location>
        <begin position="406"/>
        <end position="425"/>
    </location>
</feature>
<keyword evidence="10" id="KW-1185">Reference proteome</keyword>
<dbReference type="GO" id="GO:0000978">
    <property type="term" value="F:RNA polymerase II cis-regulatory region sequence-specific DNA binding"/>
    <property type="evidence" value="ECO:0007669"/>
    <property type="project" value="TreeGrafter"/>
</dbReference>
<dbReference type="Gene3D" id="1.10.10.10">
    <property type="entry name" value="Winged helix-like DNA-binding domain superfamily/Winged helix DNA-binding domain"/>
    <property type="match status" value="1"/>
</dbReference>
<dbReference type="GO" id="GO:0000981">
    <property type="term" value="F:DNA-binding transcription factor activity, RNA polymerase II-specific"/>
    <property type="evidence" value="ECO:0007669"/>
    <property type="project" value="TreeGrafter"/>
</dbReference>
<evidence type="ECO:0000313" key="9">
    <source>
        <dbReference type="EMBL" id="KAJ9593497.1"/>
    </source>
</evidence>
<evidence type="ECO:0000256" key="6">
    <source>
        <dbReference type="PROSITE-ProRule" id="PRU00089"/>
    </source>
</evidence>
<feature type="compositionally biased region" description="Low complexity" evidence="7">
    <location>
        <begin position="412"/>
        <end position="425"/>
    </location>
</feature>
<dbReference type="Proteomes" id="UP001233999">
    <property type="component" value="Unassembled WGS sequence"/>
</dbReference>
<evidence type="ECO:0000256" key="7">
    <source>
        <dbReference type="SAM" id="MobiDB-lite"/>
    </source>
</evidence>
<keyword evidence="2" id="KW-0805">Transcription regulation</keyword>
<comment type="subcellular location">
    <subcellularLocation>
        <location evidence="1 6">Nucleus</location>
    </subcellularLocation>
</comment>
<dbReference type="GO" id="GO:0005634">
    <property type="term" value="C:nucleus"/>
    <property type="evidence" value="ECO:0007669"/>
    <property type="project" value="UniProtKB-SubCell"/>
</dbReference>
<organism evidence="9 10">
    <name type="scientific">Diploptera punctata</name>
    <name type="common">Pacific beetle cockroach</name>
    <dbReference type="NCBI Taxonomy" id="6984"/>
    <lineage>
        <taxon>Eukaryota</taxon>
        <taxon>Metazoa</taxon>
        <taxon>Ecdysozoa</taxon>
        <taxon>Arthropoda</taxon>
        <taxon>Hexapoda</taxon>
        <taxon>Insecta</taxon>
        <taxon>Pterygota</taxon>
        <taxon>Neoptera</taxon>
        <taxon>Polyneoptera</taxon>
        <taxon>Dictyoptera</taxon>
        <taxon>Blattodea</taxon>
        <taxon>Blaberoidea</taxon>
        <taxon>Blaberidae</taxon>
        <taxon>Diplopterinae</taxon>
        <taxon>Diploptera</taxon>
    </lineage>
</organism>
<feature type="compositionally biased region" description="Low complexity" evidence="7">
    <location>
        <begin position="59"/>
        <end position="70"/>
    </location>
</feature>
<dbReference type="InterPro" id="IPR018122">
    <property type="entry name" value="TF_fork_head_CS_1"/>
</dbReference>
<dbReference type="SMART" id="SM00339">
    <property type="entry name" value="FH"/>
    <property type="match status" value="1"/>
</dbReference>
<evidence type="ECO:0000259" key="8">
    <source>
        <dbReference type="PROSITE" id="PS50039"/>
    </source>
</evidence>
<name>A0AAD8A6S1_DIPPU</name>
<feature type="DNA-binding region" description="Fork-head" evidence="6">
    <location>
        <begin position="183"/>
        <end position="277"/>
    </location>
</feature>
<reference evidence="9" key="1">
    <citation type="journal article" date="2023" name="IScience">
        <title>Live-bearing cockroach genome reveals convergent evolutionary mechanisms linked to viviparity in insects and beyond.</title>
        <authorList>
            <person name="Fouks B."/>
            <person name="Harrison M.C."/>
            <person name="Mikhailova A.A."/>
            <person name="Marchal E."/>
            <person name="English S."/>
            <person name="Carruthers M."/>
            <person name="Jennings E.C."/>
            <person name="Chiamaka E.L."/>
            <person name="Frigard R.A."/>
            <person name="Pippel M."/>
            <person name="Attardo G.M."/>
            <person name="Benoit J.B."/>
            <person name="Bornberg-Bauer E."/>
            <person name="Tobe S.S."/>
        </authorList>
    </citation>
    <scope>NUCLEOTIDE SEQUENCE</scope>
    <source>
        <strain evidence="9">Stay&amp;Tobe</strain>
    </source>
</reference>
<feature type="compositionally biased region" description="Polar residues" evidence="7">
    <location>
        <begin position="132"/>
        <end position="141"/>
    </location>
</feature>
<feature type="compositionally biased region" description="Low complexity" evidence="7">
    <location>
        <begin position="111"/>
        <end position="125"/>
    </location>
</feature>
<evidence type="ECO:0000256" key="3">
    <source>
        <dbReference type="ARBA" id="ARBA00023125"/>
    </source>
</evidence>
<keyword evidence="3 6" id="KW-0238">DNA-binding</keyword>
<comment type="caution">
    <text evidence="9">The sequence shown here is derived from an EMBL/GenBank/DDBJ whole genome shotgun (WGS) entry which is preliminary data.</text>
</comment>
<dbReference type="Pfam" id="PF00250">
    <property type="entry name" value="Forkhead"/>
    <property type="match status" value="1"/>
</dbReference>
<dbReference type="PROSITE" id="PS00658">
    <property type="entry name" value="FORK_HEAD_2"/>
    <property type="match status" value="1"/>
</dbReference>
<protein>
    <recommendedName>
        <fullName evidence="8">Fork-head domain-containing protein</fullName>
    </recommendedName>
</protein>
<dbReference type="SUPFAM" id="SSF46785">
    <property type="entry name" value="Winged helix' DNA-binding domain"/>
    <property type="match status" value="1"/>
</dbReference>
<dbReference type="AlphaFoldDB" id="A0AAD8A6S1"/>
<dbReference type="PRINTS" id="PR00053">
    <property type="entry name" value="FORKHEAD"/>
</dbReference>
<evidence type="ECO:0000313" key="10">
    <source>
        <dbReference type="Proteomes" id="UP001233999"/>
    </source>
</evidence>
<dbReference type="PROSITE" id="PS00657">
    <property type="entry name" value="FORK_HEAD_1"/>
    <property type="match status" value="1"/>
</dbReference>
<dbReference type="GO" id="GO:0030154">
    <property type="term" value="P:cell differentiation"/>
    <property type="evidence" value="ECO:0007669"/>
    <property type="project" value="TreeGrafter"/>
</dbReference>
<keyword evidence="4" id="KW-0804">Transcription</keyword>
<dbReference type="InterPro" id="IPR036388">
    <property type="entry name" value="WH-like_DNA-bd_sf"/>
</dbReference>
<dbReference type="InterPro" id="IPR050211">
    <property type="entry name" value="FOX_domain-containing"/>
</dbReference>
<gene>
    <name evidence="9" type="ORF">L9F63_014950</name>
</gene>
<feature type="compositionally biased region" description="Low complexity" evidence="7">
    <location>
        <begin position="162"/>
        <end position="177"/>
    </location>
</feature>
<dbReference type="PANTHER" id="PTHR11829:SF402">
    <property type="entry name" value="FORK HEAD DOMAIN-CONTAINING PROTEIN FD3-RELATED"/>
    <property type="match status" value="1"/>
</dbReference>
<feature type="domain" description="Fork-head" evidence="8">
    <location>
        <begin position="183"/>
        <end position="277"/>
    </location>
</feature>
<dbReference type="InterPro" id="IPR001766">
    <property type="entry name" value="Fork_head_dom"/>
</dbReference>
<dbReference type="InterPro" id="IPR030456">
    <property type="entry name" value="TF_fork_head_CS_2"/>
</dbReference>
<feature type="compositionally biased region" description="Polar residues" evidence="7">
    <location>
        <begin position="459"/>
        <end position="474"/>
    </location>
</feature>
<evidence type="ECO:0000256" key="4">
    <source>
        <dbReference type="ARBA" id="ARBA00023163"/>
    </source>
</evidence>
<accession>A0AAD8A6S1</accession>
<dbReference type="EMBL" id="JASPKZ010003434">
    <property type="protein sequence ID" value="KAJ9593497.1"/>
    <property type="molecule type" value="Genomic_DNA"/>
</dbReference>
<keyword evidence="5 6" id="KW-0539">Nucleus</keyword>
<dbReference type="GO" id="GO:0009653">
    <property type="term" value="P:anatomical structure morphogenesis"/>
    <property type="evidence" value="ECO:0007669"/>
    <property type="project" value="TreeGrafter"/>
</dbReference>
<evidence type="ECO:0000256" key="1">
    <source>
        <dbReference type="ARBA" id="ARBA00004123"/>
    </source>
</evidence>
<feature type="compositionally biased region" description="Acidic residues" evidence="7">
    <location>
        <begin position="93"/>
        <end position="110"/>
    </location>
</feature>
<proteinExistence type="predicted"/>
<evidence type="ECO:0000256" key="2">
    <source>
        <dbReference type="ARBA" id="ARBA00023015"/>
    </source>
</evidence>
<feature type="compositionally biased region" description="Low complexity" evidence="7">
    <location>
        <begin position="29"/>
        <end position="41"/>
    </location>
</feature>
<dbReference type="FunFam" id="1.10.10.10:FF:000016">
    <property type="entry name" value="Forkhead box protein I1"/>
    <property type="match status" value="1"/>
</dbReference>
<reference evidence="9" key="2">
    <citation type="submission" date="2023-05" db="EMBL/GenBank/DDBJ databases">
        <authorList>
            <person name="Fouks B."/>
        </authorList>
    </citation>
    <scope>NUCLEOTIDE SEQUENCE</scope>
    <source>
        <strain evidence="9">Stay&amp;Tobe</strain>
        <tissue evidence="9">Testes</tissue>
    </source>
</reference>
<dbReference type="CDD" id="cd20048">
    <property type="entry name" value="FH_FOXD4-like"/>
    <property type="match status" value="1"/>
</dbReference>
<dbReference type="InterPro" id="IPR036390">
    <property type="entry name" value="WH_DNA-bd_sf"/>
</dbReference>
<dbReference type="PANTHER" id="PTHR11829">
    <property type="entry name" value="FORKHEAD BOX PROTEIN"/>
    <property type="match status" value="1"/>
</dbReference>
<evidence type="ECO:0000256" key="5">
    <source>
        <dbReference type="ARBA" id="ARBA00023242"/>
    </source>
</evidence>
<dbReference type="PROSITE" id="PS50039">
    <property type="entry name" value="FORK_HEAD_3"/>
    <property type="match status" value="1"/>
</dbReference>